<organism evidence="6 7">
    <name type="scientific">Luteococcus peritonei</name>
    <dbReference type="NCBI Taxonomy" id="88874"/>
    <lineage>
        <taxon>Bacteria</taxon>
        <taxon>Bacillati</taxon>
        <taxon>Actinomycetota</taxon>
        <taxon>Actinomycetes</taxon>
        <taxon>Propionibacteriales</taxon>
        <taxon>Propionibacteriaceae</taxon>
        <taxon>Luteococcus</taxon>
    </lineage>
</organism>
<dbReference type="InterPro" id="IPR036390">
    <property type="entry name" value="WH_DNA-bd_sf"/>
</dbReference>
<keyword evidence="4" id="KW-0804">Transcription</keyword>
<dbReference type="CDD" id="cd05466">
    <property type="entry name" value="PBP2_LTTR_substrate"/>
    <property type="match status" value="1"/>
</dbReference>
<dbReference type="InterPro" id="IPR000847">
    <property type="entry name" value="LysR_HTH_N"/>
</dbReference>
<dbReference type="SUPFAM" id="SSF53850">
    <property type="entry name" value="Periplasmic binding protein-like II"/>
    <property type="match status" value="1"/>
</dbReference>
<dbReference type="Proteomes" id="UP001597326">
    <property type="component" value="Unassembled WGS sequence"/>
</dbReference>
<dbReference type="PROSITE" id="PS50931">
    <property type="entry name" value="HTH_LYSR"/>
    <property type="match status" value="1"/>
</dbReference>
<dbReference type="Pfam" id="PF00126">
    <property type="entry name" value="HTH_1"/>
    <property type="match status" value="1"/>
</dbReference>
<feature type="domain" description="HTH lysR-type" evidence="5">
    <location>
        <begin position="4"/>
        <end position="61"/>
    </location>
</feature>
<dbReference type="SUPFAM" id="SSF46785">
    <property type="entry name" value="Winged helix' DNA-binding domain"/>
    <property type="match status" value="1"/>
</dbReference>
<accession>A0ABW4RSR5</accession>
<dbReference type="PANTHER" id="PTHR30419">
    <property type="entry name" value="HTH-TYPE TRANSCRIPTIONAL REGULATOR YBHD"/>
    <property type="match status" value="1"/>
</dbReference>
<gene>
    <name evidence="6" type="ORF">ACFSCS_02830</name>
</gene>
<evidence type="ECO:0000256" key="1">
    <source>
        <dbReference type="ARBA" id="ARBA00009437"/>
    </source>
</evidence>
<keyword evidence="7" id="KW-1185">Reference proteome</keyword>
<keyword evidence="2" id="KW-0805">Transcription regulation</keyword>
<dbReference type="InterPro" id="IPR005119">
    <property type="entry name" value="LysR_subst-bd"/>
</dbReference>
<evidence type="ECO:0000256" key="4">
    <source>
        <dbReference type="ARBA" id="ARBA00023163"/>
    </source>
</evidence>
<dbReference type="InterPro" id="IPR036388">
    <property type="entry name" value="WH-like_DNA-bd_sf"/>
</dbReference>
<dbReference type="Pfam" id="PF03466">
    <property type="entry name" value="LysR_substrate"/>
    <property type="match status" value="1"/>
</dbReference>
<evidence type="ECO:0000313" key="6">
    <source>
        <dbReference type="EMBL" id="MFD1889119.1"/>
    </source>
</evidence>
<dbReference type="EMBL" id="JBHUFZ010000007">
    <property type="protein sequence ID" value="MFD1889119.1"/>
    <property type="molecule type" value="Genomic_DNA"/>
</dbReference>
<reference evidence="7" key="1">
    <citation type="journal article" date="2019" name="Int. J. Syst. Evol. Microbiol.">
        <title>The Global Catalogue of Microorganisms (GCM) 10K type strain sequencing project: providing services to taxonomists for standard genome sequencing and annotation.</title>
        <authorList>
            <consortium name="The Broad Institute Genomics Platform"/>
            <consortium name="The Broad Institute Genome Sequencing Center for Infectious Disease"/>
            <person name="Wu L."/>
            <person name="Ma J."/>
        </authorList>
    </citation>
    <scope>NUCLEOTIDE SEQUENCE [LARGE SCALE GENOMIC DNA]</scope>
    <source>
        <strain evidence="7">CAIM 431</strain>
    </source>
</reference>
<protein>
    <submittedName>
        <fullName evidence="6">LysR family transcriptional regulator</fullName>
    </submittedName>
</protein>
<comment type="similarity">
    <text evidence="1">Belongs to the LysR transcriptional regulatory family.</text>
</comment>
<dbReference type="RefSeq" id="WP_343873960.1">
    <property type="nucleotide sequence ID" value="NZ_BAAAIX010000021.1"/>
</dbReference>
<comment type="caution">
    <text evidence="6">The sequence shown here is derived from an EMBL/GenBank/DDBJ whole genome shotgun (WGS) entry which is preliminary data.</text>
</comment>
<dbReference type="Gene3D" id="3.40.190.290">
    <property type="match status" value="1"/>
</dbReference>
<evidence type="ECO:0000259" key="5">
    <source>
        <dbReference type="PROSITE" id="PS50931"/>
    </source>
</evidence>
<evidence type="ECO:0000313" key="7">
    <source>
        <dbReference type="Proteomes" id="UP001597326"/>
    </source>
</evidence>
<dbReference type="PRINTS" id="PR00039">
    <property type="entry name" value="HTHLYSR"/>
</dbReference>
<proteinExistence type="inferred from homology"/>
<sequence>MFSPTVSQLQAFVAAHEEGSLSAGARRLGISQASISEAVQRLEENLNVVLFVRQPRGLLPTPAADALLPHVRVCLGALEAGSEAVRSLNALEGGVVSFGMLRYASSYGLSDLAQRFHARHPQVRIRMVGVNSHLVAQAVRQGSLEAGIVVLPVDSEGLTVTPIARDEVLLGSASRGPEQGPVGIEELVSMPLVLFDADAGPDDPTRRQLTERALRRGHVIEPLVEVELADTAAQLVATGVGASLFARTLAERPGFPGSIHLTPLDPPLHDTLAVVTRSDVYLSTATLRFAQMAEAAIRAHFEQSGRTDWQVS</sequence>
<evidence type="ECO:0000256" key="3">
    <source>
        <dbReference type="ARBA" id="ARBA00023125"/>
    </source>
</evidence>
<keyword evidence="3" id="KW-0238">DNA-binding</keyword>
<name>A0ABW4RSR5_9ACTN</name>
<evidence type="ECO:0000256" key="2">
    <source>
        <dbReference type="ARBA" id="ARBA00023015"/>
    </source>
</evidence>
<dbReference type="Gene3D" id="1.10.10.10">
    <property type="entry name" value="Winged helix-like DNA-binding domain superfamily/Winged helix DNA-binding domain"/>
    <property type="match status" value="1"/>
</dbReference>
<dbReference type="InterPro" id="IPR050950">
    <property type="entry name" value="HTH-type_LysR_regulators"/>
</dbReference>